<gene>
    <name evidence="13" type="ORF">LECACI_7A007481</name>
</gene>
<dbReference type="SUPFAM" id="SSF52374">
    <property type="entry name" value="Nucleotidylyl transferase"/>
    <property type="match status" value="1"/>
</dbReference>
<evidence type="ECO:0000256" key="9">
    <source>
        <dbReference type="RuleBase" id="RU363035"/>
    </source>
</evidence>
<reference evidence="13" key="1">
    <citation type="submission" date="2023-11" db="EMBL/GenBank/DDBJ databases">
        <authorList>
            <person name="Alioto T."/>
            <person name="Alioto T."/>
            <person name="Gomez Garrido J."/>
        </authorList>
    </citation>
    <scope>NUCLEOTIDE SEQUENCE</scope>
</reference>
<feature type="domain" description="Aminoacyl-tRNA synthetase class Ia" evidence="11">
    <location>
        <begin position="80"/>
        <end position="757"/>
    </location>
</feature>
<evidence type="ECO:0000259" key="11">
    <source>
        <dbReference type="Pfam" id="PF00133"/>
    </source>
</evidence>
<dbReference type="Gene3D" id="1.10.730.20">
    <property type="match status" value="1"/>
</dbReference>
<dbReference type="GO" id="GO:0004822">
    <property type="term" value="F:isoleucine-tRNA ligase activity"/>
    <property type="evidence" value="ECO:0007669"/>
    <property type="project" value="UniProtKB-EC"/>
</dbReference>
<feature type="domain" description="Methionyl/Valyl/Leucyl/Isoleucyl-tRNA synthetase anticodon-binding" evidence="12">
    <location>
        <begin position="802"/>
        <end position="901"/>
    </location>
</feature>
<feature type="region of interest" description="Disordered" evidence="10">
    <location>
        <begin position="710"/>
        <end position="732"/>
    </location>
</feature>
<keyword evidence="14" id="KW-1185">Reference proteome</keyword>
<evidence type="ECO:0000256" key="5">
    <source>
        <dbReference type="ARBA" id="ARBA00022840"/>
    </source>
</evidence>
<dbReference type="InterPro" id="IPR033708">
    <property type="entry name" value="Anticodon_Ile_BEm"/>
</dbReference>
<dbReference type="InterPro" id="IPR002301">
    <property type="entry name" value="Ile-tRNA-ligase"/>
</dbReference>
<evidence type="ECO:0000256" key="1">
    <source>
        <dbReference type="ARBA" id="ARBA00005594"/>
    </source>
</evidence>
<dbReference type="SUPFAM" id="SSF47323">
    <property type="entry name" value="Anticodon-binding domain of a subclass of class I aminoacyl-tRNA synthetases"/>
    <property type="match status" value="1"/>
</dbReference>
<evidence type="ECO:0000256" key="7">
    <source>
        <dbReference type="ARBA" id="ARBA00023146"/>
    </source>
</evidence>
<dbReference type="PANTHER" id="PTHR42765">
    <property type="entry name" value="SOLEUCYL-TRNA SYNTHETASE"/>
    <property type="match status" value="1"/>
</dbReference>
<dbReference type="PRINTS" id="PR00984">
    <property type="entry name" value="TRNASYNTHILE"/>
</dbReference>
<dbReference type="PROSITE" id="PS00178">
    <property type="entry name" value="AA_TRNA_LIGASE_I"/>
    <property type="match status" value="1"/>
</dbReference>
<keyword evidence="3 9" id="KW-0436">Ligase</keyword>
<keyword evidence="5 9" id="KW-0067">ATP-binding</keyword>
<keyword evidence="6 9" id="KW-0648">Protein biosynthesis</keyword>
<dbReference type="GO" id="GO:0005524">
    <property type="term" value="F:ATP binding"/>
    <property type="evidence" value="ECO:0007669"/>
    <property type="project" value="UniProtKB-KW"/>
</dbReference>
<dbReference type="InterPro" id="IPR014729">
    <property type="entry name" value="Rossmann-like_a/b/a_fold"/>
</dbReference>
<dbReference type="PANTHER" id="PTHR42765:SF1">
    <property type="entry name" value="ISOLEUCINE--TRNA LIGASE, MITOCHONDRIAL"/>
    <property type="match status" value="1"/>
</dbReference>
<evidence type="ECO:0000256" key="10">
    <source>
        <dbReference type="SAM" id="MobiDB-lite"/>
    </source>
</evidence>
<dbReference type="GO" id="GO:0005739">
    <property type="term" value="C:mitochondrion"/>
    <property type="evidence" value="ECO:0007669"/>
    <property type="project" value="TreeGrafter"/>
</dbReference>
<evidence type="ECO:0000256" key="3">
    <source>
        <dbReference type="ARBA" id="ARBA00022598"/>
    </source>
</evidence>
<evidence type="ECO:0000256" key="2">
    <source>
        <dbReference type="ARBA" id="ARBA00013165"/>
    </source>
</evidence>
<keyword evidence="7 9" id="KW-0030">Aminoacyl-tRNA synthetase</keyword>
<sequence length="1076" mass="120117">MPAFSPSRILRATPHQIETLRTLSQTKQNWSDTLALPRSQFPARPSPEQVETYRKRCADDLYTWQRAIRPTAVDTDDGVKDNNFVLHDGPPYANGAVHVGHALNKVLKDLMLRWELSRGKRVHYRPGWDCHGLPIELKALQQPKLPAQQAKALKDTPGAEAQAAADASVTMTATEIRKVARQLASDTIEAQKKSFRGWGIMGEWENPYTTMSKDFEIRQLGVFREMVRKGLISRHHRPVYWSPSSRTALAEAELEYDDNHKCTAAFVKMPFVRLPEVLRSNPAVKAGYVSALIWTTTPWTLPANKAIAVNDDIEYSVVEIANDSGSFEQQDQMLIGKDRLEHVLSHLAEGLQTKTIIETVRGSELSNGAACFNLFTATESPIVRADFVTATSGTGLVHMAPGHGMEDYQVCQQNGIESAFAPVDDKGRYTAEAFPASGQNDFEGLDVQTAGVKAVLKILADPRKYLPMGVYESSGVLLLAAHKFVHKNPIDWRTKKPVIVRATAQWFADTSAIKDRALRALKDVQFIPESGKTRLRSFVEGRSQWCISRQRAWGVPIPALYHVETGEACITDKSIEHIVSVVEQKGIDAWFSDPADDATWLFDSLEPGKWVRATDTMDVWFDSGTSWTSLSQRDEDVPLSDVYVEGTDQHRGWFQSSLLTSVATQDTESRPLAPFRLLTTHGFALDGEGKKMSKSLGNVVSPDEILSGSLVPHAKGKNKGKSLPPPPSKQAQQAMMGPDVLRLWVASSDYTRDVSISQPVLQSIQQALQKYRVTFKFLLGVLHDYPAPTPQHSLLSDLDFADRVVLWRLRKCSEAVYEAYRDYRFYAGINEVNKFVNNDLSAFYFEIIKDRLYTGSTAVRRHTQTILVYVLHGMMKMLGPATPHLLEEAWEWMPPAMKTHNVAEIEADMDLHPLRQVWNQPFQAGGFGLDDDHRLEASLHAFRKVSSAVKIAQEEARSARHLGSGLACEVAIHLSQNAEKLATDLTWLRRDELPGLLVVSDVQILSSGEEEATREADWRYEQPFEFASRGGQVTGKVVVLPPIGEKCVRCWKYTAEEANLPCAPCVEALVEGGKLV</sequence>
<dbReference type="CDD" id="cd07960">
    <property type="entry name" value="Anticodon_Ia_Ile_BEm"/>
    <property type="match status" value="1"/>
</dbReference>
<dbReference type="Gene3D" id="3.90.740.10">
    <property type="entry name" value="Valyl/Leucyl/Isoleucyl-tRNA synthetase, editing domain"/>
    <property type="match status" value="1"/>
</dbReference>
<dbReference type="InterPro" id="IPR050081">
    <property type="entry name" value="Ile-tRNA_ligase"/>
</dbReference>
<dbReference type="NCBIfam" id="TIGR00392">
    <property type="entry name" value="ileS"/>
    <property type="match status" value="1"/>
</dbReference>
<dbReference type="GO" id="GO:0006428">
    <property type="term" value="P:isoleucyl-tRNA aminoacylation"/>
    <property type="evidence" value="ECO:0007669"/>
    <property type="project" value="InterPro"/>
</dbReference>
<dbReference type="Gene3D" id="3.40.50.620">
    <property type="entry name" value="HUPs"/>
    <property type="match status" value="2"/>
</dbReference>
<dbReference type="GO" id="GO:0002161">
    <property type="term" value="F:aminoacyl-tRNA deacylase activity"/>
    <property type="evidence" value="ECO:0007669"/>
    <property type="project" value="InterPro"/>
</dbReference>
<comment type="caution">
    <text evidence="13">The sequence shown here is derived from an EMBL/GenBank/DDBJ whole genome shotgun (WGS) entry which is preliminary data.</text>
</comment>
<evidence type="ECO:0000259" key="12">
    <source>
        <dbReference type="Pfam" id="PF08264"/>
    </source>
</evidence>
<dbReference type="EC" id="6.1.1.5" evidence="2"/>
<dbReference type="Proteomes" id="UP001296104">
    <property type="component" value="Unassembled WGS sequence"/>
</dbReference>
<dbReference type="Gene3D" id="1.10.10.830">
    <property type="entry name" value="Ile-tRNA synthetase CP2 domain-like"/>
    <property type="match status" value="1"/>
</dbReference>
<evidence type="ECO:0000313" key="14">
    <source>
        <dbReference type="Proteomes" id="UP001296104"/>
    </source>
</evidence>
<dbReference type="InterPro" id="IPR002300">
    <property type="entry name" value="aa-tRNA-synth_Ia"/>
</dbReference>
<dbReference type="InterPro" id="IPR013155">
    <property type="entry name" value="M/V/L/I-tRNA-synth_anticd-bd"/>
</dbReference>
<proteinExistence type="inferred from homology"/>
<dbReference type="SUPFAM" id="SSF50677">
    <property type="entry name" value="ValRS/IleRS/LeuRS editing domain"/>
    <property type="match status" value="1"/>
</dbReference>
<dbReference type="GO" id="GO:0032543">
    <property type="term" value="P:mitochondrial translation"/>
    <property type="evidence" value="ECO:0007669"/>
    <property type="project" value="TreeGrafter"/>
</dbReference>
<dbReference type="InterPro" id="IPR009080">
    <property type="entry name" value="tRNAsynth_Ia_anticodon-bd"/>
</dbReference>
<dbReference type="Pfam" id="PF00133">
    <property type="entry name" value="tRNA-synt_1"/>
    <property type="match status" value="1"/>
</dbReference>
<accession>A0AAI8Z4I8</accession>
<dbReference type="AlphaFoldDB" id="A0AAI8Z4I8"/>
<evidence type="ECO:0000313" key="13">
    <source>
        <dbReference type="EMBL" id="CAK4032323.1"/>
    </source>
</evidence>
<dbReference type="EMBL" id="CAVMBE010000062">
    <property type="protein sequence ID" value="CAK4032323.1"/>
    <property type="molecule type" value="Genomic_DNA"/>
</dbReference>
<evidence type="ECO:0000256" key="6">
    <source>
        <dbReference type="ARBA" id="ARBA00022917"/>
    </source>
</evidence>
<dbReference type="InterPro" id="IPR001412">
    <property type="entry name" value="aa-tRNA-synth_I_CS"/>
</dbReference>
<evidence type="ECO:0000256" key="8">
    <source>
        <dbReference type="ARBA" id="ARBA00032665"/>
    </source>
</evidence>
<keyword evidence="4 9" id="KW-0547">Nucleotide-binding</keyword>
<dbReference type="InterPro" id="IPR009008">
    <property type="entry name" value="Val/Leu/Ile-tRNA-synth_edit"/>
</dbReference>
<comment type="similarity">
    <text evidence="1 9">Belongs to the class-I aminoacyl-tRNA synthetase family.</text>
</comment>
<dbReference type="Pfam" id="PF08264">
    <property type="entry name" value="Anticodon_1"/>
    <property type="match status" value="1"/>
</dbReference>
<name>A0AAI8Z4I8_9PEZI</name>
<organism evidence="13 14">
    <name type="scientific">Lecanosticta acicola</name>
    <dbReference type="NCBI Taxonomy" id="111012"/>
    <lineage>
        <taxon>Eukaryota</taxon>
        <taxon>Fungi</taxon>
        <taxon>Dikarya</taxon>
        <taxon>Ascomycota</taxon>
        <taxon>Pezizomycotina</taxon>
        <taxon>Dothideomycetes</taxon>
        <taxon>Dothideomycetidae</taxon>
        <taxon>Mycosphaerellales</taxon>
        <taxon>Mycosphaerellaceae</taxon>
        <taxon>Lecanosticta</taxon>
    </lineage>
</organism>
<dbReference type="GO" id="GO:0000049">
    <property type="term" value="F:tRNA binding"/>
    <property type="evidence" value="ECO:0007669"/>
    <property type="project" value="InterPro"/>
</dbReference>
<evidence type="ECO:0000256" key="4">
    <source>
        <dbReference type="ARBA" id="ARBA00022741"/>
    </source>
</evidence>
<protein>
    <recommendedName>
        <fullName evidence="2">isoleucine--tRNA ligase</fullName>
        <ecNumber evidence="2">6.1.1.5</ecNumber>
    </recommendedName>
    <alternativeName>
        <fullName evidence="8">Isoleucyl-tRNA synthetase</fullName>
    </alternativeName>
</protein>